<dbReference type="Pfam" id="PF03372">
    <property type="entry name" value="Exo_endo_phos"/>
    <property type="match status" value="1"/>
</dbReference>
<gene>
    <name evidence="11" type="ORF">ACFPFU_25010</name>
</gene>
<keyword evidence="3" id="KW-0540">Nuclease</keyword>
<evidence type="ECO:0000259" key="10">
    <source>
        <dbReference type="Pfam" id="PF03372"/>
    </source>
</evidence>
<keyword evidence="12" id="KW-1185">Reference proteome</keyword>
<dbReference type="InterPro" id="IPR051547">
    <property type="entry name" value="TDP2-like"/>
</dbReference>
<keyword evidence="9" id="KW-1133">Transmembrane helix</keyword>
<evidence type="ECO:0000313" key="12">
    <source>
        <dbReference type="Proteomes" id="UP001595818"/>
    </source>
</evidence>
<dbReference type="InterPro" id="IPR036691">
    <property type="entry name" value="Endo/exonu/phosph_ase_sf"/>
</dbReference>
<comment type="cofactor">
    <cofactor evidence="2">
        <name>Mg(2+)</name>
        <dbReference type="ChEBI" id="CHEBI:18420"/>
    </cofactor>
</comment>
<dbReference type="GO" id="GO:0004519">
    <property type="term" value="F:endonuclease activity"/>
    <property type="evidence" value="ECO:0007669"/>
    <property type="project" value="UniProtKB-KW"/>
</dbReference>
<reference evidence="12" key="1">
    <citation type="journal article" date="2019" name="Int. J. Syst. Evol. Microbiol.">
        <title>The Global Catalogue of Microorganisms (GCM) 10K type strain sequencing project: providing services to taxonomists for standard genome sequencing and annotation.</title>
        <authorList>
            <consortium name="The Broad Institute Genomics Platform"/>
            <consortium name="The Broad Institute Genome Sequencing Center for Infectious Disease"/>
            <person name="Wu L."/>
            <person name="Ma J."/>
        </authorList>
    </citation>
    <scope>NUCLEOTIDE SEQUENCE [LARGE SCALE GENOMIC DNA]</scope>
    <source>
        <strain evidence="12">CGMCC 4.7466</strain>
    </source>
</reference>
<keyword evidence="5" id="KW-0227">DNA damage</keyword>
<proteinExistence type="predicted"/>
<evidence type="ECO:0000256" key="3">
    <source>
        <dbReference type="ARBA" id="ARBA00022722"/>
    </source>
</evidence>
<keyword evidence="7" id="KW-0460">Magnesium</keyword>
<dbReference type="RefSeq" id="WP_377069373.1">
    <property type="nucleotide sequence ID" value="NZ_JBHSJJ010000026.1"/>
</dbReference>
<feature type="transmembrane region" description="Helical" evidence="9">
    <location>
        <begin position="32"/>
        <end position="53"/>
    </location>
</feature>
<dbReference type="EMBL" id="JBHSJJ010000026">
    <property type="protein sequence ID" value="MFC4874987.1"/>
    <property type="molecule type" value="Genomic_DNA"/>
</dbReference>
<dbReference type="Proteomes" id="UP001595818">
    <property type="component" value="Unassembled WGS sequence"/>
</dbReference>
<accession>A0ABV9T8A5</accession>
<comment type="cofactor">
    <cofactor evidence="1">
        <name>Mn(2+)</name>
        <dbReference type="ChEBI" id="CHEBI:29035"/>
    </cofactor>
</comment>
<feature type="domain" description="Endonuclease/exonuclease/phosphatase" evidence="10">
    <location>
        <begin position="94"/>
        <end position="335"/>
    </location>
</feature>
<keyword evidence="6" id="KW-0378">Hydrolase</keyword>
<evidence type="ECO:0000256" key="4">
    <source>
        <dbReference type="ARBA" id="ARBA00022723"/>
    </source>
</evidence>
<evidence type="ECO:0000256" key="7">
    <source>
        <dbReference type="ARBA" id="ARBA00022842"/>
    </source>
</evidence>
<comment type="caution">
    <text evidence="11">The sequence shown here is derived from an EMBL/GenBank/DDBJ whole genome shotgun (WGS) entry which is preliminary data.</text>
</comment>
<feature type="transmembrane region" description="Helical" evidence="9">
    <location>
        <begin position="60"/>
        <end position="79"/>
    </location>
</feature>
<dbReference type="PANTHER" id="PTHR15822:SF4">
    <property type="entry name" value="TYROSYL-DNA PHOSPHODIESTERASE 2"/>
    <property type="match status" value="1"/>
</dbReference>
<keyword evidence="11" id="KW-0255">Endonuclease</keyword>
<keyword evidence="9" id="KW-0812">Transmembrane</keyword>
<dbReference type="SUPFAM" id="SSF56219">
    <property type="entry name" value="DNase I-like"/>
    <property type="match status" value="1"/>
</dbReference>
<dbReference type="InterPro" id="IPR005135">
    <property type="entry name" value="Endo/exonuclease/phosphatase"/>
</dbReference>
<evidence type="ECO:0000313" key="11">
    <source>
        <dbReference type="EMBL" id="MFC4874987.1"/>
    </source>
</evidence>
<evidence type="ECO:0000256" key="8">
    <source>
        <dbReference type="ARBA" id="ARBA00023204"/>
    </source>
</evidence>
<name>A0ABV9T8A5_9BACT</name>
<evidence type="ECO:0000256" key="5">
    <source>
        <dbReference type="ARBA" id="ARBA00022763"/>
    </source>
</evidence>
<keyword evidence="8" id="KW-0234">DNA repair</keyword>
<keyword evidence="9" id="KW-0472">Membrane</keyword>
<organism evidence="11 12">
    <name type="scientific">Negadavirga shengliensis</name>
    <dbReference type="NCBI Taxonomy" id="1389218"/>
    <lineage>
        <taxon>Bacteria</taxon>
        <taxon>Pseudomonadati</taxon>
        <taxon>Bacteroidota</taxon>
        <taxon>Cytophagia</taxon>
        <taxon>Cytophagales</taxon>
        <taxon>Cyclobacteriaceae</taxon>
        <taxon>Negadavirga</taxon>
    </lineage>
</organism>
<protein>
    <submittedName>
        <fullName evidence="11">Endonuclease/exonuclease/phosphatase family protein</fullName>
    </submittedName>
</protein>
<evidence type="ECO:0000256" key="1">
    <source>
        <dbReference type="ARBA" id="ARBA00001936"/>
    </source>
</evidence>
<dbReference type="Gene3D" id="3.60.10.10">
    <property type="entry name" value="Endonuclease/exonuclease/phosphatase"/>
    <property type="match status" value="1"/>
</dbReference>
<keyword evidence="4" id="KW-0479">Metal-binding</keyword>
<sequence>MMRFIIFTFFLISLILFFSVYISPESLDYTGLLPLLIPPFLIFNIALAVMLMFRGSRLMIFPILALIIGWRFFSVTFQWNQRNSNPQGVSVLSFNAMLFNNLWGNDREALIKNSIQWVKDNPSDIKCFQEFYQDYTTPSRNAIKIIGEEGKYEHSFLAIDGNPRRRSYGIAIFSKYPIINEGRVFDNQRNNGAMFVDLKIDQDTIRIYNTHLESMSINADRLDNLEGIKSQYRNTIRKLKEGIQMRAWQIRILKEHIENSPYPVILAGDFNDVPYSHTYFSLKSILHNAFEEAGRGFGFTYNKVLFFLRIDNIFFDDAFQIQGFKTHREVDYSDHYPISAVFRLKKTEPAQ</sequence>
<dbReference type="PANTHER" id="PTHR15822">
    <property type="entry name" value="TRAF AND TNF RECEPTOR-ASSOCIATED PROTEIN"/>
    <property type="match status" value="1"/>
</dbReference>
<evidence type="ECO:0000256" key="6">
    <source>
        <dbReference type="ARBA" id="ARBA00022801"/>
    </source>
</evidence>
<evidence type="ECO:0000256" key="9">
    <source>
        <dbReference type="SAM" id="Phobius"/>
    </source>
</evidence>
<evidence type="ECO:0000256" key="2">
    <source>
        <dbReference type="ARBA" id="ARBA00001946"/>
    </source>
</evidence>
<dbReference type="CDD" id="cd09084">
    <property type="entry name" value="EEP-2"/>
    <property type="match status" value="1"/>
</dbReference>